<keyword evidence="2" id="KW-0521">NADP</keyword>
<evidence type="ECO:0000313" key="6">
    <source>
        <dbReference type="Proteomes" id="UP000019804"/>
    </source>
</evidence>
<gene>
    <name evidence="5" type="ORF">EURHEDRAFT_519715</name>
</gene>
<sequence length="330" mass="36548">MPKIIAILNATGNQGSGLIRAFLSPNSSQKNDYKVRALTRNITSPAAQELQSSYGPSQLELVQADVYDVESLRKAFKDVDGVFAATNNRLPGKKIETEDEMRHELVAGRNIVDAARGCDVSHMVLSSLPNINRASNGRFSKVFHFDHKNTIEEYAKKELKAVTVLWPGLYYSNVAWPQYCRKLEDGIVRFCAPASGDVRADWVDAAHDIGVFAAAIFTKGPTAIGNKTYPVVSPKICFSDLARIFESKTGKKAIFDPISLDEWGSTVAAAAGKGYEEDIRQMMEWIGVAPGEKVCYGTMERGEDRSWEELGVRASTFEEWLERSGWRGPE</sequence>
<dbReference type="AlphaFoldDB" id="A0A017SRP1"/>
<keyword evidence="3" id="KW-0560">Oxidoreductase</keyword>
<comment type="similarity">
    <text evidence="1">Belongs to the NmrA-type oxidoreductase family.</text>
</comment>
<dbReference type="OrthoDB" id="3358371at2759"/>
<keyword evidence="6" id="KW-1185">Reference proteome</keyword>
<proteinExistence type="inferred from homology"/>
<protein>
    <submittedName>
        <fullName evidence="5">Cinnamoyl-CoA reductase</fullName>
    </submittedName>
</protein>
<dbReference type="InterPro" id="IPR008030">
    <property type="entry name" value="NmrA-like"/>
</dbReference>
<dbReference type="PANTHER" id="PTHR42748">
    <property type="entry name" value="NITROGEN METABOLITE REPRESSION PROTEIN NMRA FAMILY MEMBER"/>
    <property type="match status" value="1"/>
</dbReference>
<dbReference type="RefSeq" id="XP_040643301.1">
    <property type="nucleotide sequence ID" value="XM_040786797.1"/>
</dbReference>
<dbReference type="Pfam" id="PF05368">
    <property type="entry name" value="NmrA"/>
    <property type="match status" value="1"/>
</dbReference>
<dbReference type="STRING" id="1388766.A0A017SRP1"/>
<dbReference type="InterPro" id="IPR051164">
    <property type="entry name" value="NmrA-like_oxidored"/>
</dbReference>
<dbReference type="GO" id="GO:0016491">
    <property type="term" value="F:oxidoreductase activity"/>
    <property type="evidence" value="ECO:0007669"/>
    <property type="project" value="UniProtKB-KW"/>
</dbReference>
<dbReference type="HOGENOM" id="CLU_007383_8_1_1"/>
<evidence type="ECO:0000256" key="2">
    <source>
        <dbReference type="ARBA" id="ARBA00022857"/>
    </source>
</evidence>
<accession>A0A017SRP1</accession>
<dbReference type="GO" id="GO:0005634">
    <property type="term" value="C:nucleus"/>
    <property type="evidence" value="ECO:0007669"/>
    <property type="project" value="TreeGrafter"/>
</dbReference>
<dbReference type="PANTHER" id="PTHR42748:SF30">
    <property type="entry name" value="NMRA-LIKE DOMAIN-CONTAINING PROTEIN"/>
    <property type="match status" value="1"/>
</dbReference>
<evidence type="ECO:0000259" key="4">
    <source>
        <dbReference type="Pfam" id="PF05368"/>
    </source>
</evidence>
<dbReference type="Gene3D" id="3.40.50.720">
    <property type="entry name" value="NAD(P)-binding Rossmann-like Domain"/>
    <property type="match status" value="1"/>
</dbReference>
<dbReference type="EMBL" id="KK088411">
    <property type="protein sequence ID" value="EYE99613.1"/>
    <property type="molecule type" value="Genomic_DNA"/>
</dbReference>
<dbReference type="InterPro" id="IPR036291">
    <property type="entry name" value="NAD(P)-bd_dom_sf"/>
</dbReference>
<reference evidence="6" key="1">
    <citation type="journal article" date="2014" name="Nat. Commun.">
        <title>Genomic adaptations of the halophilic Dead Sea filamentous fungus Eurotium rubrum.</title>
        <authorList>
            <person name="Kis-Papo T."/>
            <person name="Weig A.R."/>
            <person name="Riley R."/>
            <person name="Persoh D."/>
            <person name="Salamov A."/>
            <person name="Sun H."/>
            <person name="Lipzen A."/>
            <person name="Wasser S.P."/>
            <person name="Rambold G."/>
            <person name="Grigoriev I.V."/>
            <person name="Nevo E."/>
        </authorList>
    </citation>
    <scope>NUCLEOTIDE SEQUENCE [LARGE SCALE GENOMIC DNA]</scope>
    <source>
        <strain evidence="6">CBS 135680</strain>
    </source>
</reference>
<dbReference type="GeneID" id="63701921"/>
<dbReference type="SUPFAM" id="SSF51735">
    <property type="entry name" value="NAD(P)-binding Rossmann-fold domains"/>
    <property type="match status" value="1"/>
</dbReference>
<evidence type="ECO:0000256" key="1">
    <source>
        <dbReference type="ARBA" id="ARBA00006328"/>
    </source>
</evidence>
<dbReference type="Proteomes" id="UP000019804">
    <property type="component" value="Unassembled WGS sequence"/>
</dbReference>
<organism evidence="5 6">
    <name type="scientific">Aspergillus ruber (strain CBS 135680)</name>
    <dbReference type="NCBI Taxonomy" id="1388766"/>
    <lineage>
        <taxon>Eukaryota</taxon>
        <taxon>Fungi</taxon>
        <taxon>Dikarya</taxon>
        <taxon>Ascomycota</taxon>
        <taxon>Pezizomycotina</taxon>
        <taxon>Eurotiomycetes</taxon>
        <taxon>Eurotiomycetidae</taxon>
        <taxon>Eurotiales</taxon>
        <taxon>Aspergillaceae</taxon>
        <taxon>Aspergillus</taxon>
        <taxon>Aspergillus subgen. Aspergillus</taxon>
    </lineage>
</organism>
<evidence type="ECO:0000256" key="3">
    <source>
        <dbReference type="ARBA" id="ARBA00023002"/>
    </source>
</evidence>
<evidence type="ECO:0000313" key="5">
    <source>
        <dbReference type="EMBL" id="EYE99613.1"/>
    </source>
</evidence>
<feature type="domain" description="NmrA-like" evidence="4">
    <location>
        <begin position="3"/>
        <end position="321"/>
    </location>
</feature>
<name>A0A017SRP1_ASPRC</name>
<dbReference type="CDD" id="cd05251">
    <property type="entry name" value="NmrA_like_SDR_a"/>
    <property type="match status" value="1"/>
</dbReference>
<dbReference type="Gene3D" id="3.90.25.10">
    <property type="entry name" value="UDP-galactose 4-epimerase, domain 1"/>
    <property type="match status" value="1"/>
</dbReference>